<dbReference type="EMBL" id="RJJX01000034">
    <property type="protein sequence ID" value="RUT72951.1"/>
    <property type="molecule type" value="Genomic_DNA"/>
</dbReference>
<evidence type="ECO:0000259" key="6">
    <source>
        <dbReference type="Pfam" id="PF04542"/>
    </source>
</evidence>
<dbReference type="InterPro" id="IPR007627">
    <property type="entry name" value="RNA_pol_sigma70_r2"/>
</dbReference>
<dbReference type="InterPro" id="IPR013249">
    <property type="entry name" value="RNA_pol_sigma70_r4_t2"/>
</dbReference>
<protein>
    <submittedName>
        <fullName evidence="8">Sigma-70 family RNA polymerase sigma factor</fullName>
    </submittedName>
</protein>
<keyword evidence="4" id="KW-0238">DNA-binding</keyword>
<keyword evidence="2" id="KW-0805">Transcription regulation</keyword>
<keyword evidence="5" id="KW-0804">Transcription</keyword>
<evidence type="ECO:0000313" key="8">
    <source>
        <dbReference type="EMBL" id="RUT72951.1"/>
    </source>
</evidence>
<dbReference type="InterPro" id="IPR039425">
    <property type="entry name" value="RNA_pol_sigma-70-like"/>
</dbReference>
<evidence type="ECO:0000313" key="9">
    <source>
        <dbReference type="Proteomes" id="UP000282985"/>
    </source>
</evidence>
<dbReference type="AlphaFoldDB" id="A0A434AEW7"/>
<dbReference type="GO" id="GO:0006352">
    <property type="term" value="P:DNA-templated transcription initiation"/>
    <property type="evidence" value="ECO:0007669"/>
    <property type="project" value="InterPro"/>
</dbReference>
<feature type="domain" description="RNA polymerase sigma factor 70 region 4 type 2" evidence="7">
    <location>
        <begin position="129"/>
        <end position="175"/>
    </location>
</feature>
<dbReference type="PANTHER" id="PTHR43133:SF8">
    <property type="entry name" value="RNA POLYMERASE SIGMA FACTOR HI_1459-RELATED"/>
    <property type="match status" value="1"/>
</dbReference>
<comment type="caution">
    <text evidence="8">The sequence shown here is derived from an EMBL/GenBank/DDBJ whole genome shotgun (WGS) entry which is preliminary data.</text>
</comment>
<reference evidence="8 9" key="1">
    <citation type="submission" date="2018-11" db="EMBL/GenBank/DDBJ databases">
        <title>Parancylomarina longa gen. nov., sp. nov., isolated from sediments of southern Okinawa.</title>
        <authorList>
            <person name="Fu T."/>
        </authorList>
    </citation>
    <scope>NUCLEOTIDE SEQUENCE [LARGE SCALE GENOMIC DNA]</scope>
    <source>
        <strain evidence="8 9">T3-2 S1-C</strain>
    </source>
</reference>
<dbReference type="RefSeq" id="WP_127344925.1">
    <property type="nucleotide sequence ID" value="NZ_RJJX01000034.1"/>
</dbReference>
<name>A0A434AEW7_9BACT</name>
<dbReference type="SUPFAM" id="SSF88659">
    <property type="entry name" value="Sigma3 and sigma4 domains of RNA polymerase sigma factors"/>
    <property type="match status" value="1"/>
</dbReference>
<dbReference type="SUPFAM" id="SSF88946">
    <property type="entry name" value="Sigma2 domain of RNA polymerase sigma factors"/>
    <property type="match status" value="1"/>
</dbReference>
<keyword evidence="9" id="KW-1185">Reference proteome</keyword>
<dbReference type="InterPro" id="IPR013325">
    <property type="entry name" value="RNA_pol_sigma_r2"/>
</dbReference>
<dbReference type="PANTHER" id="PTHR43133">
    <property type="entry name" value="RNA POLYMERASE ECF-TYPE SIGMA FACTO"/>
    <property type="match status" value="1"/>
</dbReference>
<dbReference type="Gene3D" id="1.10.1740.10">
    <property type="match status" value="1"/>
</dbReference>
<evidence type="ECO:0000256" key="5">
    <source>
        <dbReference type="ARBA" id="ARBA00023163"/>
    </source>
</evidence>
<dbReference type="InterPro" id="IPR036388">
    <property type="entry name" value="WH-like_DNA-bd_sf"/>
</dbReference>
<dbReference type="OrthoDB" id="1056775at2"/>
<dbReference type="GO" id="GO:0016987">
    <property type="term" value="F:sigma factor activity"/>
    <property type="evidence" value="ECO:0007669"/>
    <property type="project" value="UniProtKB-KW"/>
</dbReference>
<evidence type="ECO:0000256" key="1">
    <source>
        <dbReference type="ARBA" id="ARBA00010641"/>
    </source>
</evidence>
<keyword evidence="3" id="KW-0731">Sigma factor</keyword>
<dbReference type="InterPro" id="IPR013324">
    <property type="entry name" value="RNA_pol_sigma_r3/r4-like"/>
</dbReference>
<sequence>MSPLYHNIHHKLIEQCRKNDSIAQFKIYELYYKAMYNTSLRIIKDPHEAEDIMQEAFLAAFKNIRKYKGKVSFGAWLKRIVINRSLDYLKKKKLELFPLNEELYKLSNDNEQYDIEDTKEQIEVLKNGINLLSTGYRITLNLYLIEGYDHEEIAKILGISASTSRSQYLRAKKKLIQILQEKKNKKLL</sequence>
<comment type="similarity">
    <text evidence="1">Belongs to the sigma-70 factor family. ECF subfamily.</text>
</comment>
<dbReference type="Pfam" id="PF08281">
    <property type="entry name" value="Sigma70_r4_2"/>
    <property type="match status" value="1"/>
</dbReference>
<evidence type="ECO:0000256" key="2">
    <source>
        <dbReference type="ARBA" id="ARBA00023015"/>
    </source>
</evidence>
<dbReference type="NCBIfam" id="TIGR02937">
    <property type="entry name" value="sigma70-ECF"/>
    <property type="match status" value="1"/>
</dbReference>
<accession>A0A434AEW7</accession>
<evidence type="ECO:0000259" key="7">
    <source>
        <dbReference type="Pfam" id="PF08281"/>
    </source>
</evidence>
<dbReference type="GO" id="GO:0003677">
    <property type="term" value="F:DNA binding"/>
    <property type="evidence" value="ECO:0007669"/>
    <property type="project" value="UniProtKB-KW"/>
</dbReference>
<dbReference type="Proteomes" id="UP000282985">
    <property type="component" value="Unassembled WGS sequence"/>
</dbReference>
<evidence type="ECO:0000256" key="4">
    <source>
        <dbReference type="ARBA" id="ARBA00023125"/>
    </source>
</evidence>
<evidence type="ECO:0000256" key="3">
    <source>
        <dbReference type="ARBA" id="ARBA00023082"/>
    </source>
</evidence>
<organism evidence="8 9">
    <name type="scientific">Ancylomarina longa</name>
    <dbReference type="NCBI Taxonomy" id="2487017"/>
    <lineage>
        <taxon>Bacteria</taxon>
        <taxon>Pseudomonadati</taxon>
        <taxon>Bacteroidota</taxon>
        <taxon>Bacteroidia</taxon>
        <taxon>Marinilabiliales</taxon>
        <taxon>Marinifilaceae</taxon>
        <taxon>Ancylomarina</taxon>
    </lineage>
</organism>
<dbReference type="InterPro" id="IPR014284">
    <property type="entry name" value="RNA_pol_sigma-70_dom"/>
</dbReference>
<proteinExistence type="inferred from homology"/>
<feature type="domain" description="RNA polymerase sigma-70 region 2" evidence="6">
    <location>
        <begin position="27"/>
        <end position="93"/>
    </location>
</feature>
<gene>
    <name evidence="8" type="ORF">DLK05_15765</name>
</gene>
<dbReference type="Pfam" id="PF04542">
    <property type="entry name" value="Sigma70_r2"/>
    <property type="match status" value="1"/>
</dbReference>
<dbReference type="Gene3D" id="1.10.10.10">
    <property type="entry name" value="Winged helix-like DNA-binding domain superfamily/Winged helix DNA-binding domain"/>
    <property type="match status" value="1"/>
</dbReference>